<dbReference type="CDD" id="cd16913">
    <property type="entry name" value="YkuD_like"/>
    <property type="match status" value="1"/>
</dbReference>
<feature type="chain" id="PRO_5012861596" evidence="8">
    <location>
        <begin position="32"/>
        <end position="492"/>
    </location>
</feature>
<evidence type="ECO:0000256" key="4">
    <source>
        <dbReference type="ARBA" id="ARBA00022960"/>
    </source>
</evidence>
<dbReference type="GO" id="GO:0071555">
    <property type="term" value="P:cell wall organization"/>
    <property type="evidence" value="ECO:0007669"/>
    <property type="project" value="UniProtKB-UniRule"/>
</dbReference>
<dbReference type="SUPFAM" id="SSF141523">
    <property type="entry name" value="L,D-transpeptidase catalytic domain-like"/>
    <property type="match status" value="1"/>
</dbReference>
<gene>
    <name evidence="10" type="ORF">SAMN02745146_2553</name>
</gene>
<evidence type="ECO:0000256" key="8">
    <source>
        <dbReference type="SAM" id="SignalP"/>
    </source>
</evidence>
<evidence type="ECO:0000256" key="6">
    <source>
        <dbReference type="ARBA" id="ARBA00023316"/>
    </source>
</evidence>
<evidence type="ECO:0000256" key="7">
    <source>
        <dbReference type="PROSITE-ProRule" id="PRU01373"/>
    </source>
</evidence>
<feature type="domain" description="L,D-TPase catalytic" evidence="9">
    <location>
        <begin position="259"/>
        <end position="434"/>
    </location>
</feature>
<comment type="similarity">
    <text evidence="2">Belongs to the YkuD family.</text>
</comment>
<evidence type="ECO:0000256" key="3">
    <source>
        <dbReference type="ARBA" id="ARBA00022679"/>
    </source>
</evidence>
<dbReference type="PANTHER" id="PTHR41533">
    <property type="entry name" value="L,D-TRANSPEPTIDASE HI_1667-RELATED"/>
    <property type="match status" value="1"/>
</dbReference>
<dbReference type="InterPro" id="IPR045380">
    <property type="entry name" value="LD_TPept_scaffold_dom"/>
</dbReference>
<evidence type="ECO:0000256" key="5">
    <source>
        <dbReference type="ARBA" id="ARBA00022984"/>
    </source>
</evidence>
<keyword evidence="5 7" id="KW-0573">Peptidoglycan synthesis</keyword>
<evidence type="ECO:0000313" key="10">
    <source>
        <dbReference type="EMBL" id="SHJ23074.1"/>
    </source>
</evidence>
<evidence type="ECO:0000313" key="11">
    <source>
        <dbReference type="Proteomes" id="UP000184418"/>
    </source>
</evidence>
<dbReference type="AlphaFoldDB" id="A0A1M6HLM5"/>
<dbReference type="Pfam" id="PF20142">
    <property type="entry name" value="Scaffold"/>
    <property type="match status" value="1"/>
</dbReference>
<name>A0A1M6HLM5_9BACT</name>
<dbReference type="RefSeq" id="WP_143164115.1">
    <property type="nucleotide sequence ID" value="NZ_FQYN01000005.1"/>
</dbReference>
<feature type="signal peptide" evidence="8">
    <location>
        <begin position="1"/>
        <end position="31"/>
    </location>
</feature>
<dbReference type="InterPro" id="IPR052905">
    <property type="entry name" value="LD-transpeptidase_YkuD-like"/>
</dbReference>
<dbReference type="InterPro" id="IPR038063">
    <property type="entry name" value="Transpep_catalytic_dom"/>
</dbReference>
<dbReference type="Proteomes" id="UP000184418">
    <property type="component" value="Unassembled WGS sequence"/>
</dbReference>
<evidence type="ECO:0000259" key="9">
    <source>
        <dbReference type="PROSITE" id="PS52029"/>
    </source>
</evidence>
<keyword evidence="11" id="KW-1185">Reference proteome</keyword>
<proteinExistence type="inferred from homology"/>
<reference evidence="10 11" key="1">
    <citation type="submission" date="2016-11" db="EMBL/GenBank/DDBJ databases">
        <authorList>
            <person name="Jaros S."/>
            <person name="Januszkiewicz K."/>
            <person name="Wedrychowicz H."/>
        </authorList>
    </citation>
    <scope>NUCLEOTIDE SEQUENCE [LARGE SCALE GENOMIC DNA]</scope>
    <source>
        <strain evidence="10 11">DSM 21074</strain>
    </source>
</reference>
<dbReference type="OrthoDB" id="9778545at2"/>
<accession>A0A1M6HLM5</accession>
<feature type="active site" description="Nucleophile" evidence="7">
    <location>
        <position position="410"/>
    </location>
</feature>
<dbReference type="UniPathway" id="UPA00219"/>
<dbReference type="PROSITE" id="PS52029">
    <property type="entry name" value="LD_TPASE"/>
    <property type="match status" value="1"/>
</dbReference>
<dbReference type="InterPro" id="IPR005490">
    <property type="entry name" value="LD_TPept_cat_dom"/>
</dbReference>
<dbReference type="GO" id="GO:0016740">
    <property type="term" value="F:transferase activity"/>
    <property type="evidence" value="ECO:0007669"/>
    <property type="project" value="UniProtKB-KW"/>
</dbReference>
<feature type="active site" description="Proton donor/acceptor" evidence="7">
    <location>
        <position position="391"/>
    </location>
</feature>
<dbReference type="GO" id="GO:0009252">
    <property type="term" value="P:peptidoglycan biosynthetic process"/>
    <property type="evidence" value="ECO:0007669"/>
    <property type="project" value="UniProtKB-UniPathway"/>
</dbReference>
<dbReference type="GO" id="GO:0008360">
    <property type="term" value="P:regulation of cell shape"/>
    <property type="evidence" value="ECO:0007669"/>
    <property type="project" value="UniProtKB-UniRule"/>
</dbReference>
<protein>
    <submittedName>
        <fullName evidence="10">Murein L,D-transpeptidase YcbB/YkuD</fullName>
    </submittedName>
</protein>
<comment type="pathway">
    <text evidence="1 7">Cell wall biogenesis; peptidoglycan biosynthesis.</text>
</comment>
<sequence>MAWLRNRVRAARLLAVCACCALVGGAAPTLAAPPPRPAPEPTTEAGRTLKSLLDTAALGSAATYAHLGLRAGAGVLLFYTHNDYQPIWTQEAGWNQGATEALELLAKAPEYGLCREDYQWKQLRGLPDSLRQLAGNRQRGPLLADFELRLTDALLRYGIHLRGGRRLAGTLAPEPAGSSSAEAASRLRTALAAGSLAGFVAESEPTGRAYQQLRRAWAAALAAACPEDSARLLTGGQALFRQVAINLERLRWEAAPDSEYAVVNIPAFQLQLVRGGQVVQTHRVVVGKPEMPTPTLDSRIIVFVTSPEWRVPYSIAVNELLPEIQRDPGFLADNDYELRNAANQRVNPWRVRWQRVTPETFHYTIRQTAGRSNALGRVVFYFPNRHTVFLHDTPARTVFSRPDRALSHGCVRLEKPLALAAYLLRREGTEATLRPALSGPTRHEKRRFDLRRGLPVHFRYYTCAGENGQLRRYADIYGKDQALLDAFFPPQP</sequence>
<dbReference type="EMBL" id="FQYN01000005">
    <property type="protein sequence ID" value="SHJ23074.1"/>
    <property type="molecule type" value="Genomic_DNA"/>
</dbReference>
<keyword evidence="8" id="KW-0732">Signal</keyword>
<keyword evidence="3" id="KW-0808">Transferase</keyword>
<dbReference type="GO" id="GO:0004180">
    <property type="term" value="F:carboxypeptidase activity"/>
    <property type="evidence" value="ECO:0007669"/>
    <property type="project" value="UniProtKB-ARBA"/>
</dbReference>
<keyword evidence="6 7" id="KW-0961">Cell wall biogenesis/degradation</keyword>
<dbReference type="Pfam" id="PF03734">
    <property type="entry name" value="YkuD"/>
    <property type="match status" value="1"/>
</dbReference>
<dbReference type="STRING" id="1121955.SAMN02745146_2553"/>
<keyword evidence="4 7" id="KW-0133">Cell shape</keyword>
<dbReference type="Gene3D" id="2.40.440.10">
    <property type="entry name" value="L,D-transpeptidase catalytic domain-like"/>
    <property type="match status" value="1"/>
</dbReference>
<organism evidence="10 11">
    <name type="scientific">Hymenobacter daecheongensis DSM 21074</name>
    <dbReference type="NCBI Taxonomy" id="1121955"/>
    <lineage>
        <taxon>Bacteria</taxon>
        <taxon>Pseudomonadati</taxon>
        <taxon>Bacteroidota</taxon>
        <taxon>Cytophagia</taxon>
        <taxon>Cytophagales</taxon>
        <taxon>Hymenobacteraceae</taxon>
        <taxon>Hymenobacter</taxon>
    </lineage>
</organism>
<evidence type="ECO:0000256" key="1">
    <source>
        <dbReference type="ARBA" id="ARBA00004752"/>
    </source>
</evidence>
<evidence type="ECO:0000256" key="2">
    <source>
        <dbReference type="ARBA" id="ARBA00005992"/>
    </source>
</evidence>
<dbReference type="PANTHER" id="PTHR41533:SF2">
    <property type="entry name" value="BLR7131 PROTEIN"/>
    <property type="match status" value="1"/>
</dbReference>